<sequence>MKKLRLLGLTGLLLVITTTARAQFSAGVGLDYGSEVEEVGLDLRAGFAITEKATLAADFSFFNVDENGPFEKRRFWNDFNVNLNYYFLSSEEIVQPYGLVGLNITSVGVKYDDHPAFDDDREGDTELGVNFGGGLDIKATENLRPFAEVKYLIIDKYDQGAITVGLKYFFQ</sequence>
<accession>A0A6N9NK58</accession>
<evidence type="ECO:0000256" key="1">
    <source>
        <dbReference type="ARBA" id="ARBA00022729"/>
    </source>
</evidence>
<keyword evidence="5" id="KW-1185">Reference proteome</keyword>
<keyword evidence="1 2" id="KW-0732">Signal</keyword>
<proteinExistence type="predicted"/>
<comment type="caution">
    <text evidence="4">The sequence shown here is derived from an EMBL/GenBank/DDBJ whole genome shotgun (WGS) entry which is preliminary data.</text>
</comment>
<feature type="domain" description="Outer membrane protein beta-barrel" evidence="3">
    <location>
        <begin position="26"/>
        <end position="170"/>
    </location>
</feature>
<dbReference type="AlphaFoldDB" id="A0A6N9NK58"/>
<evidence type="ECO:0000313" key="4">
    <source>
        <dbReference type="EMBL" id="NBG65580.1"/>
    </source>
</evidence>
<dbReference type="EMBL" id="WWNE01000005">
    <property type="protein sequence ID" value="NBG65580.1"/>
    <property type="molecule type" value="Genomic_DNA"/>
</dbReference>
<feature type="chain" id="PRO_5027123214" evidence="2">
    <location>
        <begin position="23"/>
        <end position="171"/>
    </location>
</feature>
<dbReference type="InterPro" id="IPR027385">
    <property type="entry name" value="Beta-barrel_OMP"/>
</dbReference>
<evidence type="ECO:0000256" key="2">
    <source>
        <dbReference type="SAM" id="SignalP"/>
    </source>
</evidence>
<feature type="signal peptide" evidence="2">
    <location>
        <begin position="1"/>
        <end position="22"/>
    </location>
</feature>
<protein>
    <submittedName>
        <fullName evidence="4">Outer membrane beta-barrel protein</fullName>
    </submittedName>
</protein>
<dbReference type="RefSeq" id="WP_160632531.1">
    <property type="nucleotide sequence ID" value="NZ_WWNE01000005.1"/>
</dbReference>
<dbReference type="Pfam" id="PF13505">
    <property type="entry name" value="OMP_b-brl"/>
    <property type="match status" value="1"/>
</dbReference>
<name>A0A6N9NK58_9FLAO</name>
<organism evidence="4 5">
    <name type="scientific">Acidiluteibacter ferrifornacis</name>
    <dbReference type="NCBI Taxonomy" id="2692424"/>
    <lineage>
        <taxon>Bacteria</taxon>
        <taxon>Pseudomonadati</taxon>
        <taxon>Bacteroidota</taxon>
        <taxon>Flavobacteriia</taxon>
        <taxon>Flavobacteriales</taxon>
        <taxon>Cryomorphaceae</taxon>
        <taxon>Acidiluteibacter</taxon>
    </lineage>
</organism>
<dbReference type="InterPro" id="IPR011250">
    <property type="entry name" value="OMP/PagP_B-barrel"/>
</dbReference>
<reference evidence="4 5" key="1">
    <citation type="submission" date="2019-12" db="EMBL/GenBank/DDBJ databases">
        <authorList>
            <person name="Zhao J."/>
        </authorList>
    </citation>
    <scope>NUCLEOTIDE SEQUENCE [LARGE SCALE GENOMIC DNA]</scope>
    <source>
        <strain evidence="4 5">S-15</strain>
    </source>
</reference>
<dbReference type="Gene3D" id="2.40.160.20">
    <property type="match status" value="1"/>
</dbReference>
<evidence type="ECO:0000313" key="5">
    <source>
        <dbReference type="Proteomes" id="UP000470771"/>
    </source>
</evidence>
<evidence type="ECO:0000259" key="3">
    <source>
        <dbReference type="Pfam" id="PF13505"/>
    </source>
</evidence>
<dbReference type="SUPFAM" id="SSF56925">
    <property type="entry name" value="OMPA-like"/>
    <property type="match status" value="1"/>
</dbReference>
<gene>
    <name evidence="4" type="ORF">GQN54_05595</name>
</gene>
<dbReference type="Proteomes" id="UP000470771">
    <property type="component" value="Unassembled WGS sequence"/>
</dbReference>